<dbReference type="PROSITE" id="PS52016">
    <property type="entry name" value="TONB_DEPENDENT_REC_3"/>
    <property type="match status" value="1"/>
</dbReference>
<dbReference type="GO" id="GO:0015344">
    <property type="term" value="F:siderophore uptake transmembrane transporter activity"/>
    <property type="evidence" value="ECO:0007669"/>
    <property type="project" value="TreeGrafter"/>
</dbReference>
<evidence type="ECO:0000259" key="13">
    <source>
        <dbReference type="Pfam" id="PF07715"/>
    </source>
</evidence>
<evidence type="ECO:0000256" key="8">
    <source>
        <dbReference type="ARBA" id="ARBA00023170"/>
    </source>
</evidence>
<comment type="subcellular location">
    <subcellularLocation>
        <location evidence="1 10">Cell outer membrane</location>
        <topology evidence="1 10">Multi-pass membrane protein</topology>
    </subcellularLocation>
</comment>
<dbReference type="Pfam" id="PF00593">
    <property type="entry name" value="TonB_dep_Rec_b-barrel"/>
    <property type="match status" value="1"/>
</dbReference>
<dbReference type="PANTHER" id="PTHR30069:SF29">
    <property type="entry name" value="HEMOGLOBIN AND HEMOGLOBIN-HAPTOGLOBIN-BINDING PROTEIN 1-RELATED"/>
    <property type="match status" value="1"/>
</dbReference>
<keyword evidence="4 10" id="KW-0812">Transmembrane</keyword>
<comment type="caution">
    <text evidence="14">The sequence shown here is derived from an EMBL/GenBank/DDBJ whole genome shotgun (WGS) entry which is preliminary data.</text>
</comment>
<dbReference type="GO" id="GO:0044718">
    <property type="term" value="P:siderophore transmembrane transport"/>
    <property type="evidence" value="ECO:0007669"/>
    <property type="project" value="TreeGrafter"/>
</dbReference>
<evidence type="ECO:0000256" key="7">
    <source>
        <dbReference type="ARBA" id="ARBA00023136"/>
    </source>
</evidence>
<dbReference type="PANTHER" id="PTHR30069">
    <property type="entry name" value="TONB-DEPENDENT OUTER MEMBRANE RECEPTOR"/>
    <property type="match status" value="1"/>
</dbReference>
<keyword evidence="15" id="KW-1185">Reference proteome</keyword>
<evidence type="ECO:0000256" key="5">
    <source>
        <dbReference type="ARBA" id="ARBA00022729"/>
    </source>
</evidence>
<evidence type="ECO:0000256" key="3">
    <source>
        <dbReference type="ARBA" id="ARBA00022452"/>
    </source>
</evidence>
<accession>A0A3E2NUQ9</accession>
<dbReference type="GO" id="GO:0009279">
    <property type="term" value="C:cell outer membrane"/>
    <property type="evidence" value="ECO:0007669"/>
    <property type="project" value="UniProtKB-SubCell"/>
</dbReference>
<sequence>MNKVLLKLSLPTVLITSLLCAESKAQDSTRSINEVVVTATRSAKKLSETGRVVTVISAQEIARAQGRSLPQLLNTVPGITFSGAQNAPGLATSVFLRGASTGNTLILIDGFPANNAGSIDGSYDLNAFPVDQIERIEILKGSGSTMYGSDAVAGVINIITKHAKTAGLKGNLQASGGSYNTFRQSAGLNGKLNKTGLAINLSNNDSKGFPAAVDTLGTGTFRKTGFHQRSASVNVDQELSRKFILNGNLQVSRNTGNLPNGTFTNDENYDYRNTFLFGGLGATVLLPKGALKLKVTQNTVKNNFENLGPDNDSTHQVTRNIGRITNAEAVFNYDLGRYFDITSGGGYKYTNSSQYSLFEQAFYHPEPSVIPAGAANNSISSVYTSLFFKSDIFHMEVGGRYNHHSTAGNKFTYTINPSVLLADQLKIFGNLSSAFKAPSLYQLTSQYGNLELKPEYTKSYEAGFDWEIVSNTLSFNTAFFKRNTSNVIYFFTDPKTFASNYENGSFQKDKGFETELKYNSKVLTATAWYAYVTGKLTDANGLQTNNLYRRPKNTFGANVALQATKQVSVGVTYKYTGERRDTYFNPVSFKTDIINLKHYNLVDLHLGWAATSKLSLFGDVNNLLDVKYTDWVGYNTMCANFTVGANYQFK</sequence>
<keyword evidence="6 11" id="KW-0798">TonB box</keyword>
<proteinExistence type="inferred from homology"/>
<keyword evidence="9 10" id="KW-0998">Cell outer membrane</keyword>
<gene>
    <name evidence="14" type="ORF">DYU05_03815</name>
</gene>
<dbReference type="InterPro" id="IPR012910">
    <property type="entry name" value="Plug_dom"/>
</dbReference>
<dbReference type="InterPro" id="IPR036942">
    <property type="entry name" value="Beta-barrel_TonB_sf"/>
</dbReference>
<protein>
    <submittedName>
        <fullName evidence="14">TonB-dependent receptor</fullName>
    </submittedName>
</protein>
<evidence type="ECO:0000256" key="4">
    <source>
        <dbReference type="ARBA" id="ARBA00022692"/>
    </source>
</evidence>
<name>A0A3E2NUQ9_9SPHI</name>
<keyword evidence="7 10" id="KW-0472">Membrane</keyword>
<dbReference type="EMBL" id="QWDE01000001">
    <property type="protein sequence ID" value="RFZ84743.1"/>
    <property type="molecule type" value="Genomic_DNA"/>
</dbReference>
<evidence type="ECO:0000313" key="15">
    <source>
        <dbReference type="Proteomes" id="UP000260823"/>
    </source>
</evidence>
<dbReference type="OrthoDB" id="9764669at2"/>
<dbReference type="InterPro" id="IPR000531">
    <property type="entry name" value="Beta-barrel_TonB"/>
</dbReference>
<feature type="domain" description="TonB-dependent receptor-like beta-barrel" evidence="12">
    <location>
        <begin position="178"/>
        <end position="623"/>
    </location>
</feature>
<evidence type="ECO:0000256" key="9">
    <source>
        <dbReference type="ARBA" id="ARBA00023237"/>
    </source>
</evidence>
<dbReference type="InterPro" id="IPR037066">
    <property type="entry name" value="Plug_dom_sf"/>
</dbReference>
<evidence type="ECO:0000259" key="12">
    <source>
        <dbReference type="Pfam" id="PF00593"/>
    </source>
</evidence>
<keyword evidence="5" id="KW-0732">Signal</keyword>
<reference evidence="14 15" key="1">
    <citation type="submission" date="2018-08" db="EMBL/GenBank/DDBJ databases">
        <title>Mucilaginibacter terrae sp. nov., isolated from manganese diggings.</title>
        <authorList>
            <person name="Huang Y."/>
            <person name="Zhou Z."/>
        </authorList>
    </citation>
    <scope>NUCLEOTIDE SEQUENCE [LARGE SCALE GENOMIC DNA]</scope>
    <source>
        <strain evidence="14 15">ZH6</strain>
    </source>
</reference>
<evidence type="ECO:0000313" key="14">
    <source>
        <dbReference type="EMBL" id="RFZ84743.1"/>
    </source>
</evidence>
<dbReference type="AlphaFoldDB" id="A0A3E2NUQ9"/>
<evidence type="ECO:0000256" key="2">
    <source>
        <dbReference type="ARBA" id="ARBA00022448"/>
    </source>
</evidence>
<dbReference type="Proteomes" id="UP000260823">
    <property type="component" value="Unassembled WGS sequence"/>
</dbReference>
<keyword evidence="3 10" id="KW-1134">Transmembrane beta strand</keyword>
<dbReference type="Gene3D" id="2.170.130.10">
    <property type="entry name" value="TonB-dependent receptor, plug domain"/>
    <property type="match status" value="1"/>
</dbReference>
<feature type="domain" description="TonB-dependent receptor plug" evidence="13">
    <location>
        <begin position="46"/>
        <end position="155"/>
    </location>
</feature>
<dbReference type="InterPro" id="IPR039426">
    <property type="entry name" value="TonB-dep_rcpt-like"/>
</dbReference>
<dbReference type="SUPFAM" id="SSF56935">
    <property type="entry name" value="Porins"/>
    <property type="match status" value="1"/>
</dbReference>
<dbReference type="CDD" id="cd01347">
    <property type="entry name" value="ligand_gated_channel"/>
    <property type="match status" value="1"/>
</dbReference>
<comment type="similarity">
    <text evidence="10 11">Belongs to the TonB-dependent receptor family.</text>
</comment>
<keyword evidence="2 10" id="KW-0813">Transport</keyword>
<organism evidence="14 15">
    <name type="scientific">Mucilaginibacter terrenus</name>
    <dbReference type="NCBI Taxonomy" id="2482727"/>
    <lineage>
        <taxon>Bacteria</taxon>
        <taxon>Pseudomonadati</taxon>
        <taxon>Bacteroidota</taxon>
        <taxon>Sphingobacteriia</taxon>
        <taxon>Sphingobacteriales</taxon>
        <taxon>Sphingobacteriaceae</taxon>
        <taxon>Mucilaginibacter</taxon>
    </lineage>
</organism>
<evidence type="ECO:0000256" key="11">
    <source>
        <dbReference type="RuleBase" id="RU003357"/>
    </source>
</evidence>
<evidence type="ECO:0000256" key="1">
    <source>
        <dbReference type="ARBA" id="ARBA00004571"/>
    </source>
</evidence>
<dbReference type="Pfam" id="PF07715">
    <property type="entry name" value="Plug"/>
    <property type="match status" value="1"/>
</dbReference>
<evidence type="ECO:0000256" key="6">
    <source>
        <dbReference type="ARBA" id="ARBA00023077"/>
    </source>
</evidence>
<dbReference type="Gene3D" id="2.40.170.20">
    <property type="entry name" value="TonB-dependent receptor, beta-barrel domain"/>
    <property type="match status" value="1"/>
</dbReference>
<evidence type="ECO:0000256" key="10">
    <source>
        <dbReference type="PROSITE-ProRule" id="PRU01360"/>
    </source>
</evidence>
<dbReference type="RefSeq" id="WP_117381645.1">
    <property type="nucleotide sequence ID" value="NZ_QWDE01000001.1"/>
</dbReference>
<keyword evidence="8 14" id="KW-0675">Receptor</keyword>